<keyword evidence="1" id="KW-0175">Coiled coil</keyword>
<name>A0A835T8X2_CHLIN</name>
<gene>
    <name evidence="3" type="ORF">HXX76_008095</name>
</gene>
<feature type="coiled-coil region" evidence="1">
    <location>
        <begin position="95"/>
        <end position="129"/>
    </location>
</feature>
<evidence type="ECO:0000256" key="2">
    <source>
        <dbReference type="SAM" id="MobiDB-lite"/>
    </source>
</evidence>
<dbReference type="EMBL" id="JAEHOC010000018">
    <property type="protein sequence ID" value="KAG2433730.1"/>
    <property type="molecule type" value="Genomic_DNA"/>
</dbReference>
<proteinExistence type="predicted"/>
<evidence type="ECO:0000313" key="3">
    <source>
        <dbReference type="EMBL" id="KAG2433730.1"/>
    </source>
</evidence>
<dbReference type="OrthoDB" id="541471at2759"/>
<reference evidence="3" key="1">
    <citation type="journal article" date="2020" name="bioRxiv">
        <title>Comparative genomics of Chlamydomonas.</title>
        <authorList>
            <person name="Craig R.J."/>
            <person name="Hasan A.R."/>
            <person name="Ness R.W."/>
            <person name="Keightley P.D."/>
        </authorList>
    </citation>
    <scope>NUCLEOTIDE SEQUENCE</scope>
    <source>
        <strain evidence="3">SAG 7.73</strain>
    </source>
</reference>
<dbReference type="SUPFAM" id="SSF56112">
    <property type="entry name" value="Protein kinase-like (PK-like)"/>
    <property type="match status" value="1"/>
</dbReference>
<feature type="region of interest" description="Disordered" evidence="2">
    <location>
        <begin position="580"/>
        <end position="627"/>
    </location>
</feature>
<dbReference type="AlphaFoldDB" id="A0A835T8X2"/>
<evidence type="ECO:0008006" key="5">
    <source>
        <dbReference type="Google" id="ProtNLM"/>
    </source>
</evidence>
<protein>
    <recommendedName>
        <fullName evidence="5">Protein kinase domain-containing protein</fullName>
    </recommendedName>
</protein>
<comment type="caution">
    <text evidence="3">The sequence shown here is derived from an EMBL/GenBank/DDBJ whole genome shotgun (WGS) entry which is preliminary data.</text>
</comment>
<organism evidence="3 4">
    <name type="scientific">Chlamydomonas incerta</name>
    <dbReference type="NCBI Taxonomy" id="51695"/>
    <lineage>
        <taxon>Eukaryota</taxon>
        <taxon>Viridiplantae</taxon>
        <taxon>Chlorophyta</taxon>
        <taxon>core chlorophytes</taxon>
        <taxon>Chlorophyceae</taxon>
        <taxon>CS clade</taxon>
        <taxon>Chlamydomonadales</taxon>
        <taxon>Chlamydomonadaceae</taxon>
        <taxon>Chlamydomonas</taxon>
    </lineage>
</organism>
<dbReference type="Proteomes" id="UP000650467">
    <property type="component" value="Unassembled WGS sequence"/>
</dbReference>
<evidence type="ECO:0000256" key="1">
    <source>
        <dbReference type="SAM" id="Coils"/>
    </source>
</evidence>
<feature type="compositionally biased region" description="Gly residues" evidence="2">
    <location>
        <begin position="584"/>
        <end position="609"/>
    </location>
</feature>
<sequence>MQQPATEIESVIREIETAKSDIDDVVKKIKEESVKEEDCGRRAWKINEEICDVQAKLATAAHNEVEKARLLKVEQQLVSQQAILTRVWDAVRKDKDRLGDELLLLRKKEEQLRDKEKDLRADLRAEQALSGKAAADKRSQLQQLEALPTPSDMADSKKWSAPKNHAFFQCFRPTAGPVLPVALYDLVLDELVALFGAALKGVGGGDDGVGGGSSSGGGADSVPPSNEDCMMASSVCKAMAESFPNEAARMVAFSRLLNGYLGERIEPHHPICGLGYETDGSLLCRVGGPASSTWLPVYIQEVKLEIGTQGDPYFQGQRYHQLYVANSDLAAVVRHTVLPVLFVELVGPYLRVSALASPANVTVVCEPLTPYLHLFDMQRCQPDHMICVALVLRALKSGIKLLMNACGQLQPPAGPALGASSSSADGVTVPLRDPALVLPYPLRPDQGFRDVRPVEPGVYNPLYFAVYKDGPVAVKFARMSADAIRVHRAWAAAGLAPAVVSTRRLPCGLVMLVMELLAPEDGWVMFCSLPPHQKQQLDGAVVAALGLAHSIIVDRGLPGVHADLRQANVMVRLPRVEMTAGNSSGRGGGGGAAGGGGEVAVGSGMGGSDGGEDAAGRVGASSSSSSEPQVQVRFVDFDWSGLQGHTRLPAFARMRLPGYGCGCAVTQGYDRALWEHERGQGPA</sequence>
<feature type="region of interest" description="Disordered" evidence="2">
    <location>
        <begin position="131"/>
        <end position="158"/>
    </location>
</feature>
<dbReference type="InterPro" id="IPR011009">
    <property type="entry name" value="Kinase-like_dom_sf"/>
</dbReference>
<keyword evidence="4" id="KW-1185">Reference proteome</keyword>
<accession>A0A835T8X2</accession>
<evidence type="ECO:0000313" key="4">
    <source>
        <dbReference type="Proteomes" id="UP000650467"/>
    </source>
</evidence>